<evidence type="ECO:0000259" key="2">
    <source>
        <dbReference type="Pfam" id="PF00850"/>
    </source>
</evidence>
<dbReference type="SUPFAM" id="SSF52768">
    <property type="entry name" value="Arginase/deacetylase"/>
    <property type="match status" value="1"/>
</dbReference>
<dbReference type="PANTHER" id="PTHR10625">
    <property type="entry name" value="HISTONE DEACETYLASE HDAC1-RELATED"/>
    <property type="match status" value="1"/>
</dbReference>
<organism evidence="3 4">
    <name type="scientific">Pseudolycoriella hygida</name>
    <dbReference type="NCBI Taxonomy" id="35572"/>
    <lineage>
        <taxon>Eukaryota</taxon>
        <taxon>Metazoa</taxon>
        <taxon>Ecdysozoa</taxon>
        <taxon>Arthropoda</taxon>
        <taxon>Hexapoda</taxon>
        <taxon>Insecta</taxon>
        <taxon>Pterygota</taxon>
        <taxon>Neoptera</taxon>
        <taxon>Endopterygota</taxon>
        <taxon>Diptera</taxon>
        <taxon>Nematocera</taxon>
        <taxon>Sciaroidea</taxon>
        <taxon>Sciaridae</taxon>
        <taxon>Pseudolycoriella</taxon>
    </lineage>
</organism>
<proteinExistence type="predicted"/>
<dbReference type="InterPro" id="IPR037138">
    <property type="entry name" value="His_deacetylse_dom_sf"/>
</dbReference>
<dbReference type="PANTHER" id="PTHR10625:SF38">
    <property type="entry name" value="HISTONE DEACETYLASE 6, ISOFORM G"/>
    <property type="match status" value="1"/>
</dbReference>
<evidence type="ECO:0000256" key="1">
    <source>
        <dbReference type="ARBA" id="ARBA00048287"/>
    </source>
</evidence>
<dbReference type="GO" id="GO:0141221">
    <property type="term" value="F:histone deacetylase activity, hydrolytic mechanism"/>
    <property type="evidence" value="ECO:0007669"/>
    <property type="project" value="UniProtKB-EC"/>
</dbReference>
<reference evidence="3" key="1">
    <citation type="submission" date="2022-07" db="EMBL/GenBank/DDBJ databases">
        <authorList>
            <person name="Trinca V."/>
            <person name="Uliana J.V.C."/>
            <person name="Torres T.T."/>
            <person name="Ward R.J."/>
            <person name="Monesi N."/>
        </authorList>
    </citation>
    <scope>NUCLEOTIDE SEQUENCE</scope>
    <source>
        <strain evidence="3">HSMRA1968</strain>
        <tissue evidence="3">Whole embryos</tissue>
    </source>
</reference>
<keyword evidence="4" id="KW-1185">Reference proteome</keyword>
<evidence type="ECO:0000313" key="4">
    <source>
        <dbReference type="Proteomes" id="UP001151699"/>
    </source>
</evidence>
<name>A0A9Q0MVB4_9DIPT</name>
<dbReference type="GO" id="GO:0000118">
    <property type="term" value="C:histone deacetylase complex"/>
    <property type="evidence" value="ECO:0007669"/>
    <property type="project" value="TreeGrafter"/>
</dbReference>
<dbReference type="InterPro" id="IPR000286">
    <property type="entry name" value="HDACs"/>
</dbReference>
<comment type="catalytic activity">
    <reaction evidence="1">
        <text>N(6)-acetyl-L-lysyl-[histone] + H2O = L-lysyl-[histone] + acetate</text>
        <dbReference type="Rhea" id="RHEA:58196"/>
        <dbReference type="Rhea" id="RHEA-COMP:9845"/>
        <dbReference type="Rhea" id="RHEA-COMP:11338"/>
        <dbReference type="ChEBI" id="CHEBI:15377"/>
        <dbReference type="ChEBI" id="CHEBI:29969"/>
        <dbReference type="ChEBI" id="CHEBI:30089"/>
        <dbReference type="ChEBI" id="CHEBI:61930"/>
        <dbReference type="EC" id="3.5.1.98"/>
    </reaction>
</comment>
<feature type="domain" description="Histone deacetylase" evidence="2">
    <location>
        <begin position="132"/>
        <end position="376"/>
    </location>
</feature>
<evidence type="ECO:0000313" key="3">
    <source>
        <dbReference type="EMBL" id="KAJ6638575.1"/>
    </source>
</evidence>
<dbReference type="Pfam" id="PF00850">
    <property type="entry name" value="Hist_deacetyl"/>
    <property type="match status" value="1"/>
</dbReference>
<dbReference type="Proteomes" id="UP001151699">
    <property type="component" value="Chromosome X"/>
</dbReference>
<accession>A0A9Q0MVB4</accession>
<dbReference type="Gene3D" id="3.40.800.20">
    <property type="entry name" value="Histone deacetylase domain"/>
    <property type="match status" value="1"/>
</dbReference>
<protein>
    <submittedName>
        <fullName evidence="3">Histone deacetylase 6</fullName>
    </submittedName>
</protein>
<comment type="caution">
    <text evidence="3">The sequence shown here is derived from an EMBL/GenBank/DDBJ whole genome shotgun (WGS) entry which is preliminary data.</text>
</comment>
<sequence>MGPGINKRFAENKTEYGNAMAKVTVYGTGTNTELEQSSPIVTRRGAQKAKIQTRGMVRKVESRKPSAALLEAKKKAREKLNNSPKRSSGETITIRDIYQSMMDSIQTIRGATGIMYDDRMAEHRCLWDPNFPECPERYTRVVERCRELKLIDRCVQLSPREATVDEILTKHTQELYDLLKSTSQNEDEEQMEELCTKYDAIFIHPTTFQLSVLAVGSTIELIDNIVSNKVQNGMAIIRPPGHHALKSEYNGYCFFNNVAIAAQHALDNRGLNRILLVDWDIHHGQASQRMFYNDPRVLYFSIHRYDHGTFWPNLRESDFDWVGEGDGKGYNINVPLNKTGMTNADYLAIFQQILMPVAIEFQPELVIVSAGYDGTYGCPEVCLI</sequence>
<dbReference type="OrthoDB" id="424012at2759"/>
<dbReference type="InterPro" id="IPR023696">
    <property type="entry name" value="Ureohydrolase_dom_sf"/>
</dbReference>
<gene>
    <name evidence="3" type="primary">Hdac6</name>
    <name evidence="3" type="ORF">Bhyg_11312</name>
</gene>
<dbReference type="AlphaFoldDB" id="A0A9Q0MVB4"/>
<dbReference type="PRINTS" id="PR01270">
    <property type="entry name" value="HDASUPER"/>
</dbReference>
<dbReference type="GO" id="GO:0040029">
    <property type="term" value="P:epigenetic regulation of gene expression"/>
    <property type="evidence" value="ECO:0007669"/>
    <property type="project" value="TreeGrafter"/>
</dbReference>
<dbReference type="EMBL" id="WJQU01000003">
    <property type="protein sequence ID" value="KAJ6638575.1"/>
    <property type="molecule type" value="Genomic_DNA"/>
</dbReference>
<dbReference type="InterPro" id="IPR023801">
    <property type="entry name" value="His_deacetylse_dom"/>
</dbReference>